<protein>
    <submittedName>
        <fullName evidence="1">Uncharacterized protein</fullName>
    </submittedName>
</protein>
<accession>A0A811BT31</accession>
<name>A0A811BT31_9VIRU</name>
<dbReference type="Proteomes" id="UP001253637">
    <property type="component" value="Segment"/>
</dbReference>
<proteinExistence type="predicted"/>
<evidence type="ECO:0000313" key="2">
    <source>
        <dbReference type="Proteomes" id="UP001253637"/>
    </source>
</evidence>
<sequence length="108" mass="11100">MGQGASKSEGGRVGLLLIEDAQRREPAAQGLPLLREGVAREAEKGARVGVRVGGARASRASPRRGLRDALELAGGGCARIGRGERVGFHAKGRAVVETVGIVVGHRVG</sequence>
<dbReference type="EMBL" id="LC625835">
    <property type="protein sequence ID" value="BCU03715.1"/>
    <property type="molecule type" value="Genomic_DNA"/>
</dbReference>
<reference evidence="1" key="1">
    <citation type="submission" date="2021-04" db="EMBL/GenBank/DDBJ databases">
        <title>Draft Genome Sequence of Pandoravirus japonicus, Isolated from the Sabaishi River of Niigata, Japan.</title>
        <authorList>
            <person name="Hosokawa N."/>
            <person name="Takahashi H."/>
            <person name="Aoki K."/>
            <person name="Takemura M."/>
        </authorList>
    </citation>
    <scope>NUCLEOTIDE SEQUENCE</scope>
</reference>
<evidence type="ECO:0000313" key="1">
    <source>
        <dbReference type="EMBL" id="BCU03715.1"/>
    </source>
</evidence>
<organism evidence="1 2">
    <name type="scientific">Pandoravirus japonicus</name>
    <dbReference type="NCBI Taxonomy" id="2823154"/>
    <lineage>
        <taxon>Viruses</taxon>
        <taxon>Pandoravirus</taxon>
    </lineage>
</organism>